<organism evidence="1 2">
    <name type="scientific">[Brevibacterium] flavum</name>
    <dbReference type="NCBI Taxonomy" id="92706"/>
    <lineage>
        <taxon>Bacteria</taxon>
        <taxon>Bacillati</taxon>
        <taxon>Actinomycetota</taxon>
        <taxon>Actinomycetes</taxon>
        <taxon>Mycobacteriales</taxon>
        <taxon>Corynebacteriaceae</taxon>
        <taxon>Corynebacterium</taxon>
    </lineage>
</organism>
<dbReference type="PATRIC" id="fig|92706.3.peg.2139"/>
<keyword evidence="2" id="KW-1185">Reference proteome</keyword>
<dbReference type="Proteomes" id="UP000034037">
    <property type="component" value="Chromosome"/>
</dbReference>
<evidence type="ECO:0000313" key="2">
    <source>
        <dbReference type="Proteomes" id="UP000034037"/>
    </source>
</evidence>
<dbReference type="RefSeq" id="WP_003861986.1">
    <property type="nucleotide sequence ID" value="NZ_CP011309.1"/>
</dbReference>
<dbReference type="CDD" id="cd17511">
    <property type="entry name" value="YbjN_AmyR-like"/>
    <property type="match status" value="1"/>
</dbReference>
<dbReference type="InterPro" id="IPR019660">
    <property type="entry name" value="Put_sensory_transdc_reg_YbjN"/>
</dbReference>
<evidence type="ECO:0000313" key="1">
    <source>
        <dbReference type="EMBL" id="AKF27894.1"/>
    </source>
</evidence>
<dbReference type="AlphaFoldDB" id="A0A0F6SRG0"/>
<accession>A0A0F6SRG0</accession>
<name>A0A0F6SRG0_9CORY</name>
<proteinExistence type="predicted"/>
<evidence type="ECO:0008006" key="3">
    <source>
        <dbReference type="Google" id="ProtNLM"/>
    </source>
</evidence>
<reference evidence="1 2" key="1">
    <citation type="submission" date="2015-04" db="EMBL/GenBank/DDBJ databases">
        <title>Complete Genome Sequence of Brevibacterium flavum ATCC 15168.</title>
        <authorList>
            <person name="Ahn J."/>
            <person name="Park G."/>
            <person name="Jeon W."/>
            <person name="Jang Y."/>
            <person name="Jang M."/>
            <person name="Lee H."/>
            <person name="Lee H."/>
        </authorList>
    </citation>
    <scope>NUCLEOTIDE SEQUENCE [LARGE SCALE GENOMIC DNA]</scope>
    <source>
        <strain evidence="1 2">ATCC 15168</strain>
    </source>
</reference>
<protein>
    <recommendedName>
        <fullName evidence="3">YbjN domain-containing protein</fullName>
    </recommendedName>
</protein>
<gene>
    <name evidence="1" type="ORF">YH66_10195</name>
</gene>
<dbReference type="EMBL" id="CP011309">
    <property type="protein sequence ID" value="AKF27894.1"/>
    <property type="molecule type" value="Genomic_DNA"/>
</dbReference>
<dbReference type="Pfam" id="PF10722">
    <property type="entry name" value="YbjN"/>
    <property type="match status" value="2"/>
</dbReference>
<sequence>MDFTSVNDRNVPAPNTSIPFPVDLNRVTEAVDSLGYHYLSSEDRIIVPWQDHRISMYFSHESGQMLTILGRMRLNLDMFAINDAARAVTEWNAERIGPTALVHLGNDGEVELKFRTTICIDEGLSTQQLRQFINLSLDTTAMAVTYILERFSELNFSDTGSPDDTNNADELSDEQDQADLVEKIRGLYVPTPVEELIESLEDAEWEESDMADEDAEDDYLDDDSEIEWETDDDYFEPEEVDMDELLNGFLEDSDIPQEVTLERIRAQLHAIGVVRTSGEDDFIIAWINEVFLGFFVDNGPTFLVKGHWDPSMDPTRDFMKLFMMCNQWNENSLTTKAFCHTDDKGLQVRVEFAVSVAEGLNDDQLQHNIALSIHHILQAIDSISTEATGSSTVEWPEKNR</sequence>
<dbReference type="HOGENOM" id="CLU_047685_0_0_11"/>